<reference evidence="2 3" key="1">
    <citation type="submission" date="2018-02" db="EMBL/GenBank/DDBJ databases">
        <title>The genomes of Aspergillus section Nigri reveals drivers in fungal speciation.</title>
        <authorList>
            <consortium name="DOE Joint Genome Institute"/>
            <person name="Vesth T.C."/>
            <person name="Nybo J."/>
            <person name="Theobald S."/>
            <person name="Brandl J."/>
            <person name="Frisvad J.C."/>
            <person name="Nielsen K.F."/>
            <person name="Lyhne E.K."/>
            <person name="Kogle M.E."/>
            <person name="Kuo A."/>
            <person name="Riley R."/>
            <person name="Clum A."/>
            <person name="Nolan M."/>
            <person name="Lipzen A."/>
            <person name="Salamov A."/>
            <person name="Henrissat B."/>
            <person name="Wiebenga A."/>
            <person name="De vries R.P."/>
            <person name="Grigoriev I.V."/>
            <person name="Mortensen U.H."/>
            <person name="Andersen M.R."/>
            <person name="Baker S.E."/>
        </authorList>
    </citation>
    <scope>NUCLEOTIDE SEQUENCE [LARGE SCALE GENOMIC DNA]</scope>
    <source>
        <strain evidence="2 3">CBS 114.80</strain>
    </source>
</reference>
<dbReference type="Proteomes" id="UP000248817">
    <property type="component" value="Unassembled WGS sequence"/>
</dbReference>
<feature type="transmembrane region" description="Helical" evidence="1">
    <location>
        <begin position="17"/>
        <end position="37"/>
    </location>
</feature>
<evidence type="ECO:0000313" key="3">
    <source>
        <dbReference type="Proteomes" id="UP000248817"/>
    </source>
</evidence>
<protein>
    <submittedName>
        <fullName evidence="2">Uncharacterized protein</fullName>
    </submittedName>
</protein>
<dbReference type="AlphaFoldDB" id="A0A2V5HRM8"/>
<keyword evidence="1" id="KW-0472">Membrane</keyword>
<evidence type="ECO:0000313" key="2">
    <source>
        <dbReference type="EMBL" id="PYI27039.1"/>
    </source>
</evidence>
<organism evidence="2 3">
    <name type="scientific">Aspergillus indologenus CBS 114.80</name>
    <dbReference type="NCBI Taxonomy" id="1450541"/>
    <lineage>
        <taxon>Eukaryota</taxon>
        <taxon>Fungi</taxon>
        <taxon>Dikarya</taxon>
        <taxon>Ascomycota</taxon>
        <taxon>Pezizomycotina</taxon>
        <taxon>Eurotiomycetes</taxon>
        <taxon>Eurotiomycetidae</taxon>
        <taxon>Eurotiales</taxon>
        <taxon>Aspergillaceae</taxon>
        <taxon>Aspergillus</taxon>
        <taxon>Aspergillus subgen. Circumdati</taxon>
    </lineage>
</organism>
<keyword evidence="1" id="KW-0812">Transmembrane</keyword>
<gene>
    <name evidence="2" type="ORF">BP00DRAFT_35506</name>
</gene>
<keyword evidence="1" id="KW-1133">Transmembrane helix</keyword>
<sequence>MIHILSCIDGSLDTRDIYVHFLSFFLYIVFICPRVSLGSILGGIPRGSRHDTTFFFLFGPASILNQRIALCIHRQFPLLVPFGSLGSCEPGSVSLDQLLL</sequence>
<proteinExistence type="predicted"/>
<evidence type="ECO:0000256" key="1">
    <source>
        <dbReference type="SAM" id="Phobius"/>
    </source>
</evidence>
<accession>A0A2V5HRM8</accession>
<dbReference type="EMBL" id="KZ825579">
    <property type="protein sequence ID" value="PYI27039.1"/>
    <property type="molecule type" value="Genomic_DNA"/>
</dbReference>
<keyword evidence="3" id="KW-1185">Reference proteome</keyword>
<name>A0A2V5HRM8_9EURO</name>